<feature type="transmembrane region" description="Helical" evidence="8">
    <location>
        <begin position="86"/>
        <end position="106"/>
    </location>
</feature>
<comment type="caution">
    <text evidence="10">The sequence shown here is derived from an EMBL/GenBank/DDBJ whole genome shotgun (WGS) entry which is preliminary data.</text>
</comment>
<feature type="transmembrane region" description="Helical" evidence="8">
    <location>
        <begin position="283"/>
        <end position="303"/>
    </location>
</feature>
<evidence type="ECO:0000256" key="1">
    <source>
        <dbReference type="ARBA" id="ARBA00004141"/>
    </source>
</evidence>
<dbReference type="InterPro" id="IPR050925">
    <property type="entry name" value="Rhomboid_protease_S54"/>
</dbReference>
<evidence type="ECO:0000256" key="8">
    <source>
        <dbReference type="SAM" id="Phobius"/>
    </source>
</evidence>
<keyword evidence="11" id="KW-1185">Reference proteome</keyword>
<evidence type="ECO:0000256" key="5">
    <source>
        <dbReference type="ARBA" id="ARBA00022989"/>
    </source>
</evidence>
<comment type="similarity">
    <text evidence="2">Belongs to the peptidase S54 family.</text>
</comment>
<evidence type="ECO:0000256" key="7">
    <source>
        <dbReference type="SAM" id="MobiDB-lite"/>
    </source>
</evidence>
<dbReference type="PANTHER" id="PTHR43731:SF14">
    <property type="entry name" value="PRESENILIN-ASSOCIATED RHOMBOID-LIKE PROTEIN, MITOCHONDRIAL"/>
    <property type="match status" value="1"/>
</dbReference>
<name>A0A941ITU1_9ACTN</name>
<dbReference type="InterPro" id="IPR035952">
    <property type="entry name" value="Rhomboid-like_sf"/>
</dbReference>
<feature type="transmembrane region" description="Helical" evidence="8">
    <location>
        <begin position="203"/>
        <end position="221"/>
    </location>
</feature>
<dbReference type="Proteomes" id="UP000675781">
    <property type="component" value="Unassembled WGS sequence"/>
</dbReference>
<keyword evidence="10" id="KW-0645">Protease</keyword>
<accession>A0A941ITU1</accession>
<keyword evidence="5 8" id="KW-1133">Transmembrane helix</keyword>
<evidence type="ECO:0000313" key="10">
    <source>
        <dbReference type="EMBL" id="MBR7836413.1"/>
    </source>
</evidence>
<comment type="subcellular location">
    <subcellularLocation>
        <location evidence="1">Membrane</location>
        <topology evidence="1">Multi-pass membrane protein</topology>
    </subcellularLocation>
</comment>
<reference evidence="10" key="1">
    <citation type="submission" date="2021-04" db="EMBL/GenBank/DDBJ databases">
        <title>Genome based classification of Actinospica acidithermotolerans sp. nov., an actinobacterium isolated from an Indonesian hot spring.</title>
        <authorList>
            <person name="Kusuma A.B."/>
            <person name="Putra K.E."/>
            <person name="Nafisah S."/>
            <person name="Loh J."/>
            <person name="Nouioui I."/>
            <person name="Goodfellow M."/>
        </authorList>
    </citation>
    <scope>NUCLEOTIDE SEQUENCE</scope>
    <source>
        <strain evidence="10">CSCA 57</strain>
    </source>
</reference>
<evidence type="ECO:0000256" key="6">
    <source>
        <dbReference type="ARBA" id="ARBA00023136"/>
    </source>
</evidence>
<sequence>MTTSPDGAAPMGDAVRDPRSAGVPTCYRHRDRETYLRCHRCERSICTDCMVSAAVGYQCPECVRGGAKTVRQPRTSVGGRVHARQGVVTIALIAVNVVMYGLQHLAGAAFSARLDLTAISGAIPSDSHIGVANGEWYRLVTAMFLHLSPAHIAMNMLSLWWIGLPVEARLGRLRYLLTYLVCGIGASAVSFAFMGRYSYYSEGASGAIFGLLGVLAVLAYRERLNMQPIIVVIVLNLAFSFAVPGIDWHDHLGGLAGGLILGFAFAFAPRSRDRVPWYRNPQNLVPLAAGAAILLASALTVVIHSNTLLQSGAAGALLG</sequence>
<protein>
    <submittedName>
        <fullName evidence="10">Rhomboid family intramembrane serine protease</fullName>
    </submittedName>
</protein>
<evidence type="ECO:0000256" key="2">
    <source>
        <dbReference type="ARBA" id="ARBA00009045"/>
    </source>
</evidence>
<keyword evidence="6 8" id="KW-0472">Membrane</keyword>
<dbReference type="GO" id="GO:0004252">
    <property type="term" value="F:serine-type endopeptidase activity"/>
    <property type="evidence" value="ECO:0007669"/>
    <property type="project" value="InterPro"/>
</dbReference>
<evidence type="ECO:0000259" key="9">
    <source>
        <dbReference type="Pfam" id="PF01694"/>
    </source>
</evidence>
<keyword evidence="4" id="KW-0378">Hydrolase</keyword>
<dbReference type="GO" id="GO:0006508">
    <property type="term" value="P:proteolysis"/>
    <property type="evidence" value="ECO:0007669"/>
    <property type="project" value="UniProtKB-KW"/>
</dbReference>
<feature type="transmembrane region" description="Helical" evidence="8">
    <location>
        <begin position="176"/>
        <end position="197"/>
    </location>
</feature>
<evidence type="ECO:0000256" key="3">
    <source>
        <dbReference type="ARBA" id="ARBA00022692"/>
    </source>
</evidence>
<feature type="domain" description="Peptidase S54 rhomboid" evidence="9">
    <location>
        <begin position="134"/>
        <end position="265"/>
    </location>
</feature>
<dbReference type="Gene3D" id="1.20.1540.10">
    <property type="entry name" value="Rhomboid-like"/>
    <property type="match status" value="1"/>
</dbReference>
<feature type="region of interest" description="Disordered" evidence="7">
    <location>
        <begin position="1"/>
        <end position="23"/>
    </location>
</feature>
<organism evidence="10 11">
    <name type="scientific">Actinospica durhamensis</name>
    <dbReference type="NCBI Taxonomy" id="1508375"/>
    <lineage>
        <taxon>Bacteria</taxon>
        <taxon>Bacillati</taxon>
        <taxon>Actinomycetota</taxon>
        <taxon>Actinomycetes</taxon>
        <taxon>Catenulisporales</taxon>
        <taxon>Actinospicaceae</taxon>
        <taxon>Actinospica</taxon>
    </lineage>
</organism>
<gene>
    <name evidence="10" type="ORF">KDL01_24260</name>
</gene>
<feature type="transmembrane region" description="Helical" evidence="8">
    <location>
        <begin position="228"/>
        <end position="246"/>
    </location>
</feature>
<dbReference type="RefSeq" id="WP_212530891.1">
    <property type="nucleotide sequence ID" value="NZ_JAGSOG010000140.1"/>
</dbReference>
<feature type="transmembrane region" description="Helical" evidence="8">
    <location>
        <begin position="252"/>
        <end position="271"/>
    </location>
</feature>
<keyword evidence="3 8" id="KW-0812">Transmembrane</keyword>
<dbReference type="GO" id="GO:0016020">
    <property type="term" value="C:membrane"/>
    <property type="evidence" value="ECO:0007669"/>
    <property type="project" value="UniProtKB-SubCell"/>
</dbReference>
<dbReference type="SUPFAM" id="SSF144091">
    <property type="entry name" value="Rhomboid-like"/>
    <property type="match status" value="1"/>
</dbReference>
<dbReference type="AlphaFoldDB" id="A0A941ITU1"/>
<evidence type="ECO:0000313" key="11">
    <source>
        <dbReference type="Proteomes" id="UP000675781"/>
    </source>
</evidence>
<dbReference type="Pfam" id="PF01694">
    <property type="entry name" value="Rhomboid"/>
    <property type="match status" value="1"/>
</dbReference>
<proteinExistence type="inferred from homology"/>
<evidence type="ECO:0000256" key="4">
    <source>
        <dbReference type="ARBA" id="ARBA00022801"/>
    </source>
</evidence>
<feature type="transmembrane region" description="Helical" evidence="8">
    <location>
        <begin position="143"/>
        <end position="164"/>
    </location>
</feature>
<dbReference type="PANTHER" id="PTHR43731">
    <property type="entry name" value="RHOMBOID PROTEASE"/>
    <property type="match status" value="1"/>
</dbReference>
<dbReference type="InterPro" id="IPR022764">
    <property type="entry name" value="Peptidase_S54_rhomboid_dom"/>
</dbReference>
<dbReference type="EMBL" id="JAGSOG010000140">
    <property type="protein sequence ID" value="MBR7836413.1"/>
    <property type="molecule type" value="Genomic_DNA"/>
</dbReference>